<sequence>MANFISNWSSKAESLPEDYVVPTKLRPGTPAPIFKDIPVIDLGGDDRVGIVQKVLKAARDFGMFQVINHGISESLMFDTVRVFKEFFGMPVEEKEKVLLEDYWRLLFSDFKYWKDTLHIPCDLRSQTQTWSEKPQKYREIIEPYIIEVRKLGMRILDLIYDGLNFSKKDSNDETTQALLINHYPVCPDPSLALGACHHCDPHILTLLQQDVYGLQLLKDGEWFGIEPIPNAFVINTGILLEIISNGILKSAMHRAITNSTSSRTSIVTFIGSNPERTIEPSSSLVSPQTPPLFKSFKCKDFHEIFFSKTVDYEATMEHFKL</sequence>
<reference evidence="2" key="1">
    <citation type="journal article" date="2023" name="Nat. Plants">
        <title>Single-cell RNA sequencing provides a high-resolution roadmap for understanding the multicellular compartmentation of specialized metabolism.</title>
        <authorList>
            <person name="Sun S."/>
            <person name="Shen X."/>
            <person name="Li Y."/>
            <person name="Li Y."/>
            <person name="Wang S."/>
            <person name="Li R."/>
            <person name="Zhang H."/>
            <person name="Shen G."/>
            <person name="Guo B."/>
            <person name="Wei J."/>
            <person name="Xu J."/>
            <person name="St-Pierre B."/>
            <person name="Chen S."/>
            <person name="Sun C."/>
        </authorList>
    </citation>
    <scope>NUCLEOTIDE SEQUENCE [LARGE SCALE GENOMIC DNA]</scope>
</reference>
<evidence type="ECO:0000313" key="1">
    <source>
        <dbReference type="EMBL" id="KAI5648685.1"/>
    </source>
</evidence>
<comment type="caution">
    <text evidence="1">The sequence shown here is derived from an EMBL/GenBank/DDBJ whole genome shotgun (WGS) entry which is preliminary data.</text>
</comment>
<name>A0ACB9ZQI1_CATRO</name>
<accession>A0ACB9ZQI1</accession>
<keyword evidence="2" id="KW-1185">Reference proteome</keyword>
<organism evidence="1 2">
    <name type="scientific">Catharanthus roseus</name>
    <name type="common">Madagascar periwinkle</name>
    <name type="synonym">Vinca rosea</name>
    <dbReference type="NCBI Taxonomy" id="4058"/>
    <lineage>
        <taxon>Eukaryota</taxon>
        <taxon>Viridiplantae</taxon>
        <taxon>Streptophyta</taxon>
        <taxon>Embryophyta</taxon>
        <taxon>Tracheophyta</taxon>
        <taxon>Spermatophyta</taxon>
        <taxon>Magnoliopsida</taxon>
        <taxon>eudicotyledons</taxon>
        <taxon>Gunneridae</taxon>
        <taxon>Pentapetalae</taxon>
        <taxon>asterids</taxon>
        <taxon>lamiids</taxon>
        <taxon>Gentianales</taxon>
        <taxon>Apocynaceae</taxon>
        <taxon>Rauvolfioideae</taxon>
        <taxon>Vinceae</taxon>
        <taxon>Catharanthinae</taxon>
        <taxon>Catharanthus</taxon>
    </lineage>
</organism>
<protein>
    <submittedName>
        <fullName evidence="1">Uncharacterized protein</fullName>
    </submittedName>
</protein>
<dbReference type="Proteomes" id="UP001060085">
    <property type="component" value="Linkage Group LG08"/>
</dbReference>
<dbReference type="EMBL" id="CM044708">
    <property type="protein sequence ID" value="KAI5648685.1"/>
    <property type="molecule type" value="Genomic_DNA"/>
</dbReference>
<proteinExistence type="predicted"/>
<evidence type="ECO:0000313" key="2">
    <source>
        <dbReference type="Proteomes" id="UP001060085"/>
    </source>
</evidence>
<gene>
    <name evidence="1" type="ORF">M9H77_34690</name>
</gene>